<keyword evidence="4" id="KW-0677">Repeat</keyword>
<evidence type="ECO:0000256" key="8">
    <source>
        <dbReference type="PROSITE-ProRule" id="PRU00708"/>
    </source>
</evidence>
<feature type="transmembrane region" description="Helical" evidence="9">
    <location>
        <begin position="1008"/>
        <end position="1030"/>
    </location>
</feature>
<feature type="repeat" description="PPR" evidence="8">
    <location>
        <begin position="371"/>
        <end position="405"/>
    </location>
</feature>
<feature type="transmembrane region" description="Helical" evidence="9">
    <location>
        <begin position="755"/>
        <end position="773"/>
    </location>
</feature>
<feature type="repeat" description="PPR" evidence="8">
    <location>
        <begin position="160"/>
        <end position="194"/>
    </location>
</feature>
<keyword evidence="11" id="KW-1185">Reference proteome</keyword>
<dbReference type="OrthoDB" id="185373at2759"/>
<dbReference type="GO" id="GO:0015297">
    <property type="term" value="F:antiporter activity"/>
    <property type="evidence" value="ECO:0007669"/>
    <property type="project" value="InterPro"/>
</dbReference>
<organism evidence="10 11">
    <name type="scientific">Oryza meyeriana var. granulata</name>
    <dbReference type="NCBI Taxonomy" id="110450"/>
    <lineage>
        <taxon>Eukaryota</taxon>
        <taxon>Viridiplantae</taxon>
        <taxon>Streptophyta</taxon>
        <taxon>Embryophyta</taxon>
        <taxon>Tracheophyta</taxon>
        <taxon>Spermatophyta</taxon>
        <taxon>Magnoliopsida</taxon>
        <taxon>Liliopsida</taxon>
        <taxon>Poales</taxon>
        <taxon>Poaceae</taxon>
        <taxon>BOP clade</taxon>
        <taxon>Oryzoideae</taxon>
        <taxon>Oryzeae</taxon>
        <taxon>Oryzinae</taxon>
        <taxon>Oryza</taxon>
        <taxon>Oryza meyeriana</taxon>
    </lineage>
</organism>
<feature type="transmembrane region" description="Helical" evidence="9">
    <location>
        <begin position="785"/>
        <end position="804"/>
    </location>
</feature>
<comment type="caution">
    <text evidence="10">The sequence shown here is derived from an EMBL/GenBank/DDBJ whole genome shotgun (WGS) entry which is preliminary data.</text>
</comment>
<dbReference type="PANTHER" id="PTHR11206">
    <property type="entry name" value="MULTIDRUG RESISTANCE PROTEIN"/>
    <property type="match status" value="1"/>
</dbReference>
<feature type="repeat" description="PPR" evidence="8">
    <location>
        <begin position="476"/>
        <end position="510"/>
    </location>
</feature>
<accession>A0A6G1BRU3</accession>
<comment type="subcellular location">
    <subcellularLocation>
        <location evidence="1">Membrane</location>
        <topology evidence="1">Multi-pass membrane protein</topology>
    </subcellularLocation>
</comment>
<dbReference type="GO" id="GO:1990961">
    <property type="term" value="P:xenobiotic detoxification by transmembrane export across the plasma membrane"/>
    <property type="evidence" value="ECO:0007669"/>
    <property type="project" value="InterPro"/>
</dbReference>
<name>A0A6G1BRU3_9ORYZ</name>
<evidence type="ECO:0000313" key="11">
    <source>
        <dbReference type="Proteomes" id="UP000479710"/>
    </source>
</evidence>
<dbReference type="InterPro" id="IPR011990">
    <property type="entry name" value="TPR-like_helical_dom_sf"/>
</dbReference>
<dbReference type="InterPro" id="IPR002885">
    <property type="entry name" value="PPR_rpt"/>
</dbReference>
<feature type="transmembrane region" description="Helical" evidence="9">
    <location>
        <begin position="855"/>
        <end position="876"/>
    </location>
</feature>
<keyword evidence="7 9" id="KW-0472">Membrane</keyword>
<evidence type="ECO:0000256" key="4">
    <source>
        <dbReference type="ARBA" id="ARBA00022737"/>
    </source>
</evidence>
<dbReference type="Pfam" id="PF13041">
    <property type="entry name" value="PPR_2"/>
    <property type="match status" value="3"/>
</dbReference>
<dbReference type="GO" id="GO:0042910">
    <property type="term" value="F:xenobiotic transmembrane transporter activity"/>
    <property type="evidence" value="ECO:0007669"/>
    <property type="project" value="InterPro"/>
</dbReference>
<gene>
    <name evidence="10" type="ORF">E2562_037935</name>
</gene>
<sequence length="1091" mass="121356">MSRHLTKNPLPLLPRHLLLQPRRLCSCATSSPAAGELASVSSGREASREDDLAEESRSRLVRDTCRLLELRESWSPKLEAQLRHLLRVMSPPQVRAVLRAQAREDVRCAFEFFRWADRQWRYRHAPEVFDEMLSLLSHTKLHDPARRVMRLMIRRDVRRGPQQFAQLMLSYSRAGKLRSAMRVLHLMQKDGCAPDISICNMAVNVLVVAGRVDKALEFAERMRRVGVEPDVVTYNCLIKGLCGARRVVDALEMIGVMLQNGCPPDKISYYTVMGFLCKERRVEEIRGLLERMRNDAGLFPDQVTYNMLIHVLAKHGHADEALEFLRESEGKRFRVDEVGYSAIVHSFCLNGRMAEAKEIVGEMISKGCRPDVVTYSAVVDGFCRIGELDQARKMMKHMYKNDCKPNTVTHTALLNGLCKVGKTLEAWELLNKSEEEWWTPSDITYSVVMHGFRREGKLKESCDVVAQMLQKGFFPTTVEINLLIHALCKEGKPAEAKDFMEQCQSKGCTINVVNFTTVIHGFSRQGDLESALSLLDDMYLSNRHPDVVTYTVAVDALGKKAGLHTSWCLTSHYCTYFFTATKLFTAANRLIMEESSRARSPLLDVDESSGASEELLRREPVPWNVLSQLAAWEASNLWHISWASILITLLSFTLSLVTQMFVGHLGELELAGASITNIGIQGLAYGIMIGMASAVQTVCGQAYGARKYRAMGIVCQRALVLQFVTAVIIAFLYWYAGPFLRLIGQAADVAAEGQLYARGLVPQLLAFALFCPMQRFLQAQNIVNPVAYITLAVLIFHVLISWLTVFVLDFGLLGAALTLSFSWWVLVALTWGFMVWTPACKETWTGLSVLAFRGLWGYAKLAFASAVMLALEIWYVQGFVLLTGFLPDPEIALDSLSICINYWNWDFQIMLGLSYAASIRVGNELGAGHPNVARFSVIVVITASVAFSILATVLVIVLRYPLSTLYTSSTTVIEAVISLTPLLAISIFLNGIQPILSGVAVGSGWQVAVAYVNVGAYYLIGLPIGCVLGYKTSLGAAGIWWGLIIGVSVQTVALIIITARTNWDNEVAKAIQRLQQTAVDDGTVPIVDDIE</sequence>
<dbReference type="Pfam" id="PF13812">
    <property type="entry name" value="PPR_3"/>
    <property type="match status" value="1"/>
</dbReference>
<dbReference type="InterPro" id="IPR045069">
    <property type="entry name" value="MATE_euk"/>
</dbReference>
<evidence type="ECO:0000256" key="1">
    <source>
        <dbReference type="ARBA" id="ARBA00004141"/>
    </source>
</evidence>
<feature type="repeat" description="PPR" evidence="8">
    <location>
        <begin position="301"/>
        <end position="335"/>
    </location>
</feature>
<keyword evidence="5" id="KW-0809">Transit peptide</keyword>
<dbReference type="NCBIfam" id="TIGR00797">
    <property type="entry name" value="matE"/>
    <property type="match status" value="1"/>
</dbReference>
<dbReference type="NCBIfam" id="TIGR00756">
    <property type="entry name" value="PPR"/>
    <property type="match status" value="11"/>
</dbReference>
<feature type="repeat" description="PPR" evidence="8">
    <location>
        <begin position="195"/>
        <end position="229"/>
    </location>
</feature>
<dbReference type="GO" id="GO:0016020">
    <property type="term" value="C:membrane"/>
    <property type="evidence" value="ECO:0007669"/>
    <property type="project" value="UniProtKB-SubCell"/>
</dbReference>
<evidence type="ECO:0000256" key="7">
    <source>
        <dbReference type="ARBA" id="ARBA00023136"/>
    </source>
</evidence>
<evidence type="ECO:0000256" key="2">
    <source>
        <dbReference type="ARBA" id="ARBA00010199"/>
    </source>
</evidence>
<dbReference type="Pfam" id="PF12854">
    <property type="entry name" value="PPR_1"/>
    <property type="match status" value="2"/>
</dbReference>
<feature type="transmembrane region" description="Helical" evidence="9">
    <location>
        <begin position="717"/>
        <end position="735"/>
    </location>
</feature>
<dbReference type="CDD" id="cd13132">
    <property type="entry name" value="MATE_eukaryotic"/>
    <property type="match status" value="1"/>
</dbReference>
<feature type="transmembrane region" description="Helical" evidence="9">
    <location>
        <begin position="972"/>
        <end position="996"/>
    </location>
</feature>
<dbReference type="PROSITE" id="PS51375">
    <property type="entry name" value="PPR"/>
    <property type="match status" value="10"/>
</dbReference>
<feature type="transmembrane region" description="Helical" evidence="9">
    <location>
        <begin position="810"/>
        <end position="834"/>
    </location>
</feature>
<dbReference type="Pfam" id="PF01554">
    <property type="entry name" value="MatE"/>
    <property type="match status" value="2"/>
</dbReference>
<keyword evidence="6 9" id="KW-1133">Transmembrane helix</keyword>
<comment type="similarity">
    <text evidence="2 9">Belongs to the multi antimicrobial extrusion (MATE) (TC 2.A.66.1) family.</text>
</comment>
<feature type="transmembrane region" description="Helical" evidence="9">
    <location>
        <begin position="1037"/>
        <end position="1059"/>
    </location>
</feature>
<protein>
    <recommendedName>
        <fullName evidence="9">Protein DETOXIFICATION</fullName>
    </recommendedName>
    <alternativeName>
        <fullName evidence="9">Multidrug and toxic compound extrusion protein</fullName>
    </alternativeName>
</protein>
<dbReference type="Proteomes" id="UP000479710">
    <property type="component" value="Unassembled WGS sequence"/>
</dbReference>
<dbReference type="EMBL" id="SPHZ02000012">
    <property type="protein sequence ID" value="KAF0890133.1"/>
    <property type="molecule type" value="Genomic_DNA"/>
</dbReference>
<feature type="transmembrane region" description="Helical" evidence="9">
    <location>
        <begin position="682"/>
        <end position="705"/>
    </location>
</feature>
<feature type="repeat" description="PPR" evidence="8">
    <location>
        <begin position="336"/>
        <end position="370"/>
    </location>
</feature>
<feature type="repeat" description="PPR" evidence="8">
    <location>
        <begin position="230"/>
        <end position="264"/>
    </location>
</feature>
<proteinExistence type="inferred from homology"/>
<dbReference type="AlphaFoldDB" id="A0A6G1BRU3"/>
<reference evidence="10 11" key="1">
    <citation type="submission" date="2019-11" db="EMBL/GenBank/DDBJ databases">
        <title>Whole genome sequence of Oryza granulata.</title>
        <authorList>
            <person name="Li W."/>
        </authorList>
    </citation>
    <scope>NUCLEOTIDE SEQUENCE [LARGE SCALE GENOMIC DNA]</scope>
    <source>
        <strain evidence="11">cv. Menghai</strain>
        <tissue evidence="10">Leaf</tissue>
    </source>
</reference>
<feature type="repeat" description="PPR" evidence="8">
    <location>
        <begin position="441"/>
        <end position="475"/>
    </location>
</feature>
<feature type="repeat" description="PPR" evidence="8">
    <location>
        <begin position="511"/>
        <end position="545"/>
    </location>
</feature>
<feature type="transmembrane region" description="Helical" evidence="9">
    <location>
        <begin position="935"/>
        <end position="960"/>
    </location>
</feature>
<evidence type="ECO:0000256" key="9">
    <source>
        <dbReference type="RuleBase" id="RU004914"/>
    </source>
</evidence>
<evidence type="ECO:0000256" key="5">
    <source>
        <dbReference type="ARBA" id="ARBA00022946"/>
    </source>
</evidence>
<evidence type="ECO:0000313" key="10">
    <source>
        <dbReference type="EMBL" id="KAF0890133.1"/>
    </source>
</evidence>
<dbReference type="Gene3D" id="1.25.40.10">
    <property type="entry name" value="Tetratricopeptide repeat domain"/>
    <property type="match status" value="4"/>
</dbReference>
<dbReference type="InterPro" id="IPR002528">
    <property type="entry name" value="MATE_fam"/>
</dbReference>
<keyword evidence="3 9" id="KW-0812">Transmembrane</keyword>
<evidence type="ECO:0000256" key="6">
    <source>
        <dbReference type="ARBA" id="ARBA00022989"/>
    </source>
</evidence>
<feature type="repeat" description="PPR" evidence="8">
    <location>
        <begin position="406"/>
        <end position="440"/>
    </location>
</feature>
<dbReference type="Pfam" id="PF01535">
    <property type="entry name" value="PPR"/>
    <property type="match status" value="2"/>
</dbReference>
<evidence type="ECO:0000256" key="3">
    <source>
        <dbReference type="ARBA" id="ARBA00022692"/>
    </source>
</evidence>